<protein>
    <submittedName>
        <fullName evidence="2">Uncharacterized protein</fullName>
    </submittedName>
</protein>
<feature type="region of interest" description="Disordered" evidence="1">
    <location>
        <begin position="89"/>
        <end position="113"/>
    </location>
</feature>
<dbReference type="AlphaFoldDB" id="A0A194XUS8"/>
<sequence length="165" mass="18372">MPTLSEHSTSMASSRGDQNDNSQPTVPPPQDQPSQSTPTSQGNHADQAAPSTEQGVNYCVATWRPGDSTIVCTPEQLAIWQEGMRLAALGPLPDPDEDDFLDEPLSKPFDPNWEPDWAKADAWIEEKDSEGRTLWRNRIIHFVSYSEPLEVREARDRLQKANSSA</sequence>
<feature type="region of interest" description="Disordered" evidence="1">
    <location>
        <begin position="1"/>
        <end position="52"/>
    </location>
</feature>
<accession>A0A194XUS8</accession>
<name>A0A194XUS8_MOLSC</name>
<feature type="compositionally biased region" description="Polar residues" evidence="1">
    <location>
        <begin position="1"/>
        <end position="21"/>
    </location>
</feature>
<dbReference type="OrthoDB" id="3598207at2759"/>
<dbReference type="InParanoid" id="A0A194XUS8"/>
<dbReference type="RefSeq" id="XP_018078318.1">
    <property type="nucleotide sequence ID" value="XM_018218011.1"/>
</dbReference>
<reference evidence="2 3" key="1">
    <citation type="submission" date="2015-10" db="EMBL/GenBank/DDBJ databases">
        <title>Full genome of DAOMC 229536 Phialocephala scopiformis, a fungal endophyte of spruce producing the potent anti-insectan compound rugulosin.</title>
        <authorList>
            <consortium name="DOE Joint Genome Institute"/>
            <person name="Walker A.K."/>
            <person name="Frasz S.L."/>
            <person name="Seifert K.A."/>
            <person name="Miller J.D."/>
            <person name="Mondo S.J."/>
            <person name="Labutti K."/>
            <person name="Lipzen A."/>
            <person name="Dockter R."/>
            <person name="Kennedy M."/>
            <person name="Grigoriev I.V."/>
            <person name="Spatafora J.W."/>
        </authorList>
    </citation>
    <scope>NUCLEOTIDE SEQUENCE [LARGE SCALE GENOMIC DNA]</scope>
    <source>
        <strain evidence="2 3">CBS 120377</strain>
    </source>
</reference>
<proteinExistence type="predicted"/>
<dbReference type="EMBL" id="KQ947404">
    <property type="protein sequence ID" value="KUJ23963.1"/>
    <property type="molecule type" value="Genomic_DNA"/>
</dbReference>
<dbReference type="KEGG" id="psco:LY89DRAFT_712919"/>
<dbReference type="GeneID" id="28827737"/>
<evidence type="ECO:0000313" key="2">
    <source>
        <dbReference type="EMBL" id="KUJ23963.1"/>
    </source>
</evidence>
<evidence type="ECO:0000256" key="1">
    <source>
        <dbReference type="SAM" id="MobiDB-lite"/>
    </source>
</evidence>
<feature type="compositionally biased region" description="Low complexity" evidence="1">
    <location>
        <begin position="32"/>
        <end position="41"/>
    </location>
</feature>
<gene>
    <name evidence="2" type="ORF">LY89DRAFT_712919</name>
</gene>
<evidence type="ECO:0000313" key="3">
    <source>
        <dbReference type="Proteomes" id="UP000070700"/>
    </source>
</evidence>
<dbReference type="Proteomes" id="UP000070700">
    <property type="component" value="Unassembled WGS sequence"/>
</dbReference>
<keyword evidence="3" id="KW-1185">Reference proteome</keyword>
<organism evidence="2 3">
    <name type="scientific">Mollisia scopiformis</name>
    <name type="common">Conifer needle endophyte fungus</name>
    <name type="synonym">Phialocephala scopiformis</name>
    <dbReference type="NCBI Taxonomy" id="149040"/>
    <lineage>
        <taxon>Eukaryota</taxon>
        <taxon>Fungi</taxon>
        <taxon>Dikarya</taxon>
        <taxon>Ascomycota</taxon>
        <taxon>Pezizomycotina</taxon>
        <taxon>Leotiomycetes</taxon>
        <taxon>Helotiales</taxon>
        <taxon>Mollisiaceae</taxon>
        <taxon>Mollisia</taxon>
    </lineage>
</organism>